<dbReference type="PIRSF" id="PIRSF006336">
    <property type="entry name" value="B-gal"/>
    <property type="match status" value="1"/>
</dbReference>
<name>A0A5N5T2M5_9CRUS</name>
<evidence type="ECO:0000256" key="5">
    <source>
        <dbReference type="SAM" id="SignalP"/>
    </source>
</evidence>
<dbReference type="InterPro" id="IPR048912">
    <property type="entry name" value="BetaGal1-like_ABD1"/>
</dbReference>
<dbReference type="OrthoDB" id="1657402at2759"/>
<dbReference type="AlphaFoldDB" id="A0A5N5T2M5"/>
<dbReference type="GO" id="GO:0005975">
    <property type="term" value="P:carbohydrate metabolic process"/>
    <property type="evidence" value="ECO:0007669"/>
    <property type="project" value="InterPro"/>
</dbReference>
<evidence type="ECO:0000313" key="9">
    <source>
        <dbReference type="EMBL" id="KAB7499190.1"/>
    </source>
</evidence>
<dbReference type="Gene3D" id="2.60.120.260">
    <property type="entry name" value="Galactose-binding domain-like"/>
    <property type="match status" value="2"/>
</dbReference>
<dbReference type="GO" id="GO:0004565">
    <property type="term" value="F:beta-galactosidase activity"/>
    <property type="evidence" value="ECO:0007669"/>
    <property type="project" value="InterPro"/>
</dbReference>
<dbReference type="PANTHER" id="PTHR23421">
    <property type="entry name" value="BETA-GALACTOSIDASE RELATED"/>
    <property type="match status" value="1"/>
</dbReference>
<gene>
    <name evidence="9" type="primary">GLB1_1</name>
    <name evidence="9" type="ORF">Anas_01467</name>
</gene>
<comment type="caution">
    <text evidence="9">The sequence shown here is derived from an EMBL/GenBank/DDBJ whole genome shotgun (WGS) entry which is preliminary data.</text>
</comment>
<comment type="similarity">
    <text evidence="1">Belongs to the glycosyl hydrolase 35 family.</text>
</comment>
<dbReference type="SUPFAM" id="SSF51445">
    <property type="entry name" value="(Trans)glycosidases"/>
    <property type="match status" value="1"/>
</dbReference>
<evidence type="ECO:0000259" key="6">
    <source>
        <dbReference type="Pfam" id="PF01301"/>
    </source>
</evidence>
<organism evidence="9 10">
    <name type="scientific">Armadillidium nasatum</name>
    <dbReference type="NCBI Taxonomy" id="96803"/>
    <lineage>
        <taxon>Eukaryota</taxon>
        <taxon>Metazoa</taxon>
        <taxon>Ecdysozoa</taxon>
        <taxon>Arthropoda</taxon>
        <taxon>Crustacea</taxon>
        <taxon>Multicrustacea</taxon>
        <taxon>Malacostraca</taxon>
        <taxon>Eumalacostraca</taxon>
        <taxon>Peracarida</taxon>
        <taxon>Isopoda</taxon>
        <taxon>Oniscidea</taxon>
        <taxon>Crinocheta</taxon>
        <taxon>Armadillidiidae</taxon>
        <taxon>Armadillidium</taxon>
    </lineage>
</organism>
<protein>
    <submittedName>
        <fullName evidence="9">Beta-galactosidase</fullName>
    </submittedName>
</protein>
<dbReference type="InterPro" id="IPR017853">
    <property type="entry name" value="GH"/>
</dbReference>
<dbReference type="InterPro" id="IPR001944">
    <property type="entry name" value="Glycoside_Hdrlase_35"/>
</dbReference>
<dbReference type="Pfam" id="PF01301">
    <property type="entry name" value="Glyco_hydro_35"/>
    <property type="match status" value="2"/>
</dbReference>
<sequence length="574" mass="65619">MNLSLFLLYAILNLIAATQCDGRDEHLIGQSFPDQYLSGSIHYFRVHPSDWQDRLHKLKWAGFHAVETYVEWASHEPEPGNFTFSGGLDLIKFIEIAQNESLKVILRPGPYICAERELGGMPWWLLHLHPDINLRTSDERFMTYVQRWFDVLLPLITPKMIYNGGPVIMVQVENEYGNYHACDFEYLTQLSNIMKNHLGADIESEFEAQKLFNEGPLINSEFYTGWLDHWGLPHQTTSTEEIIGTLDRMLAMNASVNFYVFHGGTNFGFGNEAGDLTEKYFATRDIALNYFPENSGGTPPSNSTEKIAYGNVDVTPVASIFDILPQLNFNESDLPKTFEELFVPNGVVVYQTTLKNSISSPAELHVEVHDRGYIYIDDQYAGVLSREQEIFRFPIIASVNQTITIVVESEGRVNVGSNLNDFKGLVSTPTINSNILNDWKITPLPLYNINELQHHLNYIKDNLNDDKKQFNMLKEVNFGGMVFYEGFLNISEEPQNTFIRTDDFSKGYVWINDFLLGRYWPIIGPQLTLYVPHGILREGENHILILELERVTTTENLQVSFTDKPEINGPVPNY</sequence>
<dbReference type="Pfam" id="PF21317">
    <property type="entry name" value="BetaGal_ABD_1"/>
    <property type="match status" value="1"/>
</dbReference>
<accession>A0A5N5T2M5</accession>
<keyword evidence="2" id="KW-0378">Hydrolase</keyword>
<keyword evidence="10" id="KW-1185">Reference proteome</keyword>
<feature type="active site" description="Proton donor" evidence="4">
    <location>
        <position position="175"/>
    </location>
</feature>
<evidence type="ECO:0000313" key="10">
    <source>
        <dbReference type="Proteomes" id="UP000326759"/>
    </source>
</evidence>
<dbReference type="Pfam" id="PF21467">
    <property type="entry name" value="BetaGal_gal-bd"/>
    <property type="match status" value="1"/>
</dbReference>
<feature type="chain" id="PRO_5024364147" evidence="5">
    <location>
        <begin position="23"/>
        <end position="574"/>
    </location>
</feature>
<dbReference type="InterPro" id="IPR026283">
    <property type="entry name" value="B-gal_1-like"/>
</dbReference>
<proteinExistence type="inferred from homology"/>
<evidence type="ECO:0000256" key="2">
    <source>
        <dbReference type="ARBA" id="ARBA00022801"/>
    </source>
</evidence>
<dbReference type="SUPFAM" id="SSF49785">
    <property type="entry name" value="Galactose-binding domain-like"/>
    <property type="match status" value="1"/>
</dbReference>
<evidence type="ECO:0000256" key="4">
    <source>
        <dbReference type="PIRSR" id="PIRSR006336-1"/>
    </source>
</evidence>
<evidence type="ECO:0000259" key="8">
    <source>
        <dbReference type="Pfam" id="PF21467"/>
    </source>
</evidence>
<reference evidence="9 10" key="1">
    <citation type="journal article" date="2019" name="PLoS Biol.">
        <title>Sex chromosomes control vertical transmission of feminizing Wolbachia symbionts in an isopod.</title>
        <authorList>
            <person name="Becking T."/>
            <person name="Chebbi M.A."/>
            <person name="Giraud I."/>
            <person name="Moumen B."/>
            <person name="Laverre T."/>
            <person name="Caubet Y."/>
            <person name="Peccoud J."/>
            <person name="Gilbert C."/>
            <person name="Cordaux R."/>
        </authorList>
    </citation>
    <scope>NUCLEOTIDE SEQUENCE [LARGE SCALE GENOMIC DNA]</scope>
    <source>
        <strain evidence="9">ANa2</strain>
        <tissue evidence="9">Whole body excluding digestive tract and cuticle</tissue>
    </source>
</reference>
<dbReference type="InterPro" id="IPR048913">
    <property type="entry name" value="BetaGal_gal-bd"/>
</dbReference>
<evidence type="ECO:0000259" key="7">
    <source>
        <dbReference type="Pfam" id="PF21317"/>
    </source>
</evidence>
<dbReference type="Proteomes" id="UP000326759">
    <property type="component" value="Unassembled WGS sequence"/>
</dbReference>
<feature type="active site" description="Nucleophile" evidence="4">
    <location>
        <position position="221"/>
    </location>
</feature>
<evidence type="ECO:0000256" key="1">
    <source>
        <dbReference type="ARBA" id="ARBA00009809"/>
    </source>
</evidence>
<dbReference type="InterPro" id="IPR019801">
    <property type="entry name" value="Glyco_hydro_35_CS"/>
</dbReference>
<feature type="domain" description="Glycoside hydrolase 35 catalytic" evidence="6">
    <location>
        <begin position="33"/>
        <end position="202"/>
    </location>
</feature>
<keyword evidence="5" id="KW-0732">Signal</keyword>
<feature type="domain" description="Beta-galactosidase 1-like first all-beta" evidence="7">
    <location>
        <begin position="335"/>
        <end position="444"/>
    </location>
</feature>
<dbReference type="EMBL" id="SEYY01018599">
    <property type="protein sequence ID" value="KAB7499190.1"/>
    <property type="molecule type" value="Genomic_DNA"/>
</dbReference>
<feature type="signal peptide" evidence="5">
    <location>
        <begin position="1"/>
        <end position="22"/>
    </location>
</feature>
<dbReference type="PROSITE" id="PS01182">
    <property type="entry name" value="GLYCOSYL_HYDROL_F35"/>
    <property type="match status" value="1"/>
</dbReference>
<feature type="domain" description="Glycoside hydrolase 35 catalytic" evidence="6">
    <location>
        <begin position="208"/>
        <end position="277"/>
    </location>
</feature>
<dbReference type="Gene3D" id="3.20.20.80">
    <property type="entry name" value="Glycosidases"/>
    <property type="match status" value="1"/>
</dbReference>
<dbReference type="InterPro" id="IPR031330">
    <property type="entry name" value="Gly_Hdrlase_35_cat"/>
</dbReference>
<keyword evidence="3" id="KW-0326">Glycosidase</keyword>
<dbReference type="PRINTS" id="PR00742">
    <property type="entry name" value="GLHYDRLASE35"/>
</dbReference>
<dbReference type="InterPro" id="IPR008979">
    <property type="entry name" value="Galactose-bd-like_sf"/>
</dbReference>
<evidence type="ECO:0000256" key="3">
    <source>
        <dbReference type="ARBA" id="ARBA00023295"/>
    </source>
</evidence>
<feature type="domain" description="Beta-galactosidase galactose-binding" evidence="8">
    <location>
        <begin position="481"/>
        <end position="541"/>
    </location>
</feature>